<keyword evidence="2 4" id="KW-0378">Hydrolase</keyword>
<protein>
    <submittedName>
        <fullName evidence="4">Alpha/beta hydrolase-fold protein</fullName>
    </submittedName>
</protein>
<dbReference type="Gene3D" id="3.40.50.1820">
    <property type="entry name" value="alpha/beta hydrolase"/>
    <property type="match status" value="1"/>
</dbReference>
<dbReference type="EMBL" id="JBBKYA010000001">
    <property type="protein sequence ID" value="MFD3274810.1"/>
    <property type="molecule type" value="Genomic_DNA"/>
</dbReference>
<dbReference type="PANTHER" id="PTHR40841">
    <property type="entry name" value="SIDEROPHORE TRIACETYLFUSARININE C ESTERASE"/>
    <property type="match status" value="1"/>
</dbReference>
<evidence type="ECO:0000313" key="4">
    <source>
        <dbReference type="EMBL" id="MFD3274810.1"/>
    </source>
</evidence>
<evidence type="ECO:0000256" key="1">
    <source>
        <dbReference type="ARBA" id="ARBA00005622"/>
    </source>
</evidence>
<comment type="similarity">
    <text evidence="1">Belongs to the esterase D family.</text>
</comment>
<dbReference type="PANTHER" id="PTHR40841:SF2">
    <property type="entry name" value="SIDEROPHORE-DEGRADING ESTERASE (EUROFUNG)"/>
    <property type="match status" value="1"/>
</dbReference>
<dbReference type="InterPro" id="IPR052558">
    <property type="entry name" value="Siderophore_Hydrolase_D"/>
</dbReference>
<keyword evidence="3" id="KW-0732">Signal</keyword>
<keyword evidence="5" id="KW-1185">Reference proteome</keyword>
<evidence type="ECO:0000313" key="5">
    <source>
        <dbReference type="Proteomes" id="UP001598114"/>
    </source>
</evidence>
<evidence type="ECO:0000256" key="2">
    <source>
        <dbReference type="ARBA" id="ARBA00022801"/>
    </source>
</evidence>
<dbReference type="Pfam" id="PF00756">
    <property type="entry name" value="Esterase"/>
    <property type="match status" value="1"/>
</dbReference>
<dbReference type="RefSeq" id="WP_377974337.1">
    <property type="nucleotide sequence ID" value="NZ_JBBKYA010000001.1"/>
</dbReference>
<sequence length="284" mass="32517">MKKLLFLGILFLSQSLYAQFPLTKDLTAKYDLTSTFNKTKYTLEVSLPVSYDASKKYPVYYILDGYYAAAIAHGAHRTLQFENLIEDVIVVTISGPEKTTSEWLINRWPDYTFSKDTLNDVIYAKVFHLPEGSTVSGKGDLFLQTLTQQIFPLIENKYGFNGNRGISGHSLGGYLVADLMFKAPEMFNRFGINSSSQRLHLNNEIRSKEKNYAATHKEFNGKVFLSFGSLEPKDAIEDLRYFDNQLKSHYKNIETKFVEFADETHGSVMPAMLSTCMWYLYKKN</sequence>
<feature type="signal peptide" evidence="3">
    <location>
        <begin position="1"/>
        <end position="18"/>
    </location>
</feature>
<accession>A0ABW6CYD9</accession>
<organism evidence="4 5">
    <name type="scientific">Aquirufa echingensis</name>
    <dbReference type="NCBI Taxonomy" id="3096516"/>
    <lineage>
        <taxon>Bacteria</taxon>
        <taxon>Pseudomonadati</taxon>
        <taxon>Bacteroidota</taxon>
        <taxon>Cytophagia</taxon>
        <taxon>Cytophagales</taxon>
        <taxon>Flectobacillaceae</taxon>
        <taxon>Aquirufa</taxon>
    </lineage>
</organism>
<dbReference type="Proteomes" id="UP001598114">
    <property type="component" value="Unassembled WGS sequence"/>
</dbReference>
<dbReference type="SUPFAM" id="SSF53474">
    <property type="entry name" value="alpha/beta-Hydrolases"/>
    <property type="match status" value="1"/>
</dbReference>
<dbReference type="InterPro" id="IPR029058">
    <property type="entry name" value="AB_hydrolase_fold"/>
</dbReference>
<evidence type="ECO:0000256" key="3">
    <source>
        <dbReference type="SAM" id="SignalP"/>
    </source>
</evidence>
<gene>
    <name evidence="4" type="ORF">SKC38_01040</name>
</gene>
<dbReference type="InterPro" id="IPR000801">
    <property type="entry name" value="Esterase-like"/>
</dbReference>
<proteinExistence type="inferred from homology"/>
<dbReference type="GO" id="GO:0016787">
    <property type="term" value="F:hydrolase activity"/>
    <property type="evidence" value="ECO:0007669"/>
    <property type="project" value="UniProtKB-KW"/>
</dbReference>
<reference evidence="4 5" key="1">
    <citation type="submission" date="2024-03" db="EMBL/GenBank/DDBJ databases">
        <title>Aquirufa genome sequencing.</title>
        <authorList>
            <person name="Pitt A."/>
            <person name="Hahn M.W."/>
        </authorList>
    </citation>
    <scope>NUCLEOTIDE SEQUENCE [LARGE SCALE GENOMIC DNA]</scope>
    <source>
        <strain evidence="4 5">PLAD-142S6K</strain>
    </source>
</reference>
<name>A0ABW6CYD9_9BACT</name>
<comment type="caution">
    <text evidence="4">The sequence shown here is derived from an EMBL/GenBank/DDBJ whole genome shotgun (WGS) entry which is preliminary data.</text>
</comment>
<feature type="chain" id="PRO_5046637470" evidence="3">
    <location>
        <begin position="19"/>
        <end position="284"/>
    </location>
</feature>